<evidence type="ECO:0000313" key="3">
    <source>
        <dbReference type="Proteomes" id="UP001551210"/>
    </source>
</evidence>
<feature type="domain" description="Rv2525c-like glycoside hydrolase-like" evidence="1">
    <location>
        <begin position="307"/>
        <end position="496"/>
    </location>
</feature>
<dbReference type="SUPFAM" id="SSF51445">
    <property type="entry name" value="(Trans)glycosidases"/>
    <property type="match status" value="1"/>
</dbReference>
<name>A0ABV3CQ13_STREX</name>
<keyword evidence="2" id="KW-0378">Hydrolase</keyword>
<keyword evidence="3" id="KW-1185">Reference proteome</keyword>
<dbReference type="RefSeq" id="WP_359204195.1">
    <property type="nucleotide sequence ID" value="NZ_JBEZAM010000003.1"/>
</dbReference>
<evidence type="ECO:0000313" key="2">
    <source>
        <dbReference type="EMBL" id="MEU7292305.1"/>
    </source>
</evidence>
<dbReference type="GO" id="GO:0016787">
    <property type="term" value="F:hydrolase activity"/>
    <property type="evidence" value="ECO:0007669"/>
    <property type="project" value="UniProtKB-KW"/>
</dbReference>
<comment type="caution">
    <text evidence="2">The sequence shown here is derived from an EMBL/GenBank/DDBJ whole genome shotgun (WGS) entry which is preliminary data.</text>
</comment>
<dbReference type="InterPro" id="IPR015020">
    <property type="entry name" value="Rv2525c-like_Glyco_Hydro-like"/>
</dbReference>
<dbReference type="InterPro" id="IPR017853">
    <property type="entry name" value="GH"/>
</dbReference>
<dbReference type="EMBL" id="JBEZAM010000003">
    <property type="protein sequence ID" value="MEU7292305.1"/>
    <property type="molecule type" value="Genomic_DNA"/>
</dbReference>
<protein>
    <submittedName>
        <fullName evidence="2">Glycoside hydrolase domain-containing protein</fullName>
    </submittedName>
</protein>
<evidence type="ECO:0000259" key="1">
    <source>
        <dbReference type="Pfam" id="PF08924"/>
    </source>
</evidence>
<dbReference type="SUPFAM" id="SSF47090">
    <property type="entry name" value="PGBD-like"/>
    <property type="match status" value="1"/>
</dbReference>
<reference evidence="2 3" key="1">
    <citation type="submission" date="2024-06" db="EMBL/GenBank/DDBJ databases">
        <title>The Natural Products Discovery Center: Release of the First 8490 Sequenced Strains for Exploring Actinobacteria Biosynthetic Diversity.</title>
        <authorList>
            <person name="Kalkreuter E."/>
            <person name="Kautsar S.A."/>
            <person name="Yang D."/>
            <person name="Bader C.D."/>
            <person name="Teijaro C.N."/>
            <person name="Fluegel L."/>
            <person name="Davis C.M."/>
            <person name="Simpson J.R."/>
            <person name="Lauterbach L."/>
            <person name="Steele A.D."/>
            <person name="Gui C."/>
            <person name="Meng S."/>
            <person name="Li G."/>
            <person name="Viehrig K."/>
            <person name="Ye F."/>
            <person name="Su P."/>
            <person name="Kiefer A.F."/>
            <person name="Nichols A."/>
            <person name="Cepeda A.J."/>
            <person name="Yan W."/>
            <person name="Fan B."/>
            <person name="Jiang Y."/>
            <person name="Adhikari A."/>
            <person name="Zheng C.-J."/>
            <person name="Schuster L."/>
            <person name="Cowan T.M."/>
            <person name="Smanski M.J."/>
            <person name="Chevrette M.G."/>
            <person name="De Carvalho L.P.S."/>
            <person name="Shen B."/>
        </authorList>
    </citation>
    <scope>NUCLEOTIDE SEQUENCE [LARGE SCALE GENOMIC DNA]</scope>
    <source>
        <strain evidence="2 3">NPDC045705</strain>
    </source>
</reference>
<dbReference type="InterPro" id="IPR036365">
    <property type="entry name" value="PGBD-like_sf"/>
</dbReference>
<dbReference type="Proteomes" id="UP001551210">
    <property type="component" value="Unassembled WGS sequence"/>
</dbReference>
<dbReference type="CDD" id="cd06418">
    <property type="entry name" value="GH25_BacA-like"/>
    <property type="match status" value="1"/>
</dbReference>
<sequence>MADEMVLRAQKFINVTYGGKLGIEPVAENGITSWKTMFALTRALQYELGITTLSDTFGPTTLNTLQSKYPALNAGTVPSANFARIIQSGLYCKGYDGGDIDGKYNSRVSASITRLKLDMGVDSAFPGDSLVPKVFKGLLNMDAYVTVNGGSESIRAVQRWLNGAYLNRRDFNIIPADGHHSRDVAKSMLFAVQYELGMADGTANGVFGPGTQSGLKSHPVATGDSGTWVRLFSAGMILNQRPVEFTSTFTSSLSYAVSAFQSFAMLPVTGTGNFSTWASLLVSYGDQSRNGEACDGITLITPARAATLKANGIKYVGRYLTNPVPPENDQDPLRHKAIQPGELKTIADNGLRCFPIYQTFGRNASNFSYPQGRAAGQSAINAALDHGFKTGTRIFFAVDFDALDADVTNSVLPHFKGIVDAIADDGNRFGIGVYGPRNVCTRVGEAGHATASFVSDMSSGFSGNFGYPLPANWAYDQIVTRTIGTGDGAINLDVNIASGRDIGQGSFDAPRTPLPDTNLSSSVISAMRTDVGKYMESIGFPNDGGFRSHTHEECFRRVVLEWDTVTTYLAYKYKMRKALIQTTAYWEMRHIDAVDLSVDEVVRDTFLTTGYFKDSSTGIAQQFGLTAALAWNYAIQNGYETGEIRDVTNAEAKYNIWNKCRFDEQFAMSTVPLIHLWNAGGAPGNAIPEKPLRPISLDYTESEIYQILRRYQGAEGTEATEHAKQRTALYQIMEKYNSISRNV</sequence>
<accession>A0ABV3CQ13</accession>
<gene>
    <name evidence="2" type="ORF">AB0A76_03715</name>
</gene>
<dbReference type="Pfam" id="PF08924">
    <property type="entry name" value="Rv2525c_GlyHyd-like"/>
    <property type="match status" value="1"/>
</dbReference>
<dbReference type="Gene3D" id="3.20.20.80">
    <property type="entry name" value="Glycosidases"/>
    <property type="match status" value="1"/>
</dbReference>
<proteinExistence type="predicted"/>
<organism evidence="2 3">
    <name type="scientific">Streptomyces exfoliatus</name>
    <name type="common">Streptomyces hydrogenans</name>
    <dbReference type="NCBI Taxonomy" id="1905"/>
    <lineage>
        <taxon>Bacteria</taxon>
        <taxon>Bacillati</taxon>
        <taxon>Actinomycetota</taxon>
        <taxon>Actinomycetes</taxon>
        <taxon>Kitasatosporales</taxon>
        <taxon>Streptomycetaceae</taxon>
        <taxon>Streptomyces</taxon>
    </lineage>
</organism>